<organism evidence="5 6">
    <name type="scientific">Seinonella peptonophila</name>
    <dbReference type="NCBI Taxonomy" id="112248"/>
    <lineage>
        <taxon>Bacteria</taxon>
        <taxon>Bacillati</taxon>
        <taxon>Bacillota</taxon>
        <taxon>Bacilli</taxon>
        <taxon>Bacillales</taxon>
        <taxon>Thermoactinomycetaceae</taxon>
        <taxon>Seinonella</taxon>
    </lineage>
</organism>
<name>A0A1M5A5G9_9BACL</name>
<accession>A0A1M5A5G9</accession>
<dbReference type="EMBL" id="FQVL01000012">
    <property type="protein sequence ID" value="SHF25553.1"/>
    <property type="molecule type" value="Genomic_DNA"/>
</dbReference>
<protein>
    <submittedName>
        <fullName evidence="5">Tetratricopeptide repeat-containing protein</fullName>
    </submittedName>
</protein>
<proteinExistence type="predicted"/>
<dbReference type="InterPro" id="IPR010982">
    <property type="entry name" value="Lambda_DNA-bd_dom_sf"/>
</dbReference>
<dbReference type="PROSITE" id="PS50005">
    <property type="entry name" value="TPR"/>
    <property type="match status" value="1"/>
</dbReference>
<dbReference type="RefSeq" id="WP_073156603.1">
    <property type="nucleotide sequence ID" value="NZ_FQVL01000012.1"/>
</dbReference>
<dbReference type="SMART" id="SM00028">
    <property type="entry name" value="TPR"/>
    <property type="match status" value="6"/>
</dbReference>
<dbReference type="STRING" id="112248.SAMN05444392_11227"/>
<dbReference type="PROSITE" id="PS50943">
    <property type="entry name" value="HTH_CROC1"/>
    <property type="match status" value="1"/>
</dbReference>
<gene>
    <name evidence="5" type="ORF">SAMN05444392_11227</name>
</gene>
<dbReference type="Pfam" id="PF13181">
    <property type="entry name" value="TPR_8"/>
    <property type="match status" value="3"/>
</dbReference>
<dbReference type="Proteomes" id="UP000184476">
    <property type="component" value="Unassembled WGS sequence"/>
</dbReference>
<feature type="domain" description="HTH cro/C1-type" evidence="4">
    <location>
        <begin position="15"/>
        <end position="45"/>
    </location>
</feature>
<keyword evidence="6" id="KW-1185">Reference proteome</keyword>
<dbReference type="SUPFAM" id="SSF48452">
    <property type="entry name" value="TPR-like"/>
    <property type="match status" value="2"/>
</dbReference>
<sequence length="446" mass="52119">MNFSKEELIEIGKYIRTIRKKRGFKLEDLADENISSSTISNIEKGVEGVSDEKRNYFYQKMGFDHVSIPRLIEEEKKNDYWIKTQLSYIEHLIDLGEPQVGLQELRKLELNTDYLKGSKYFLRGRAYVVQGKETEKAEPYFKKALELIKQSSSDPFNYRSSCYNQLGKISYYNNRFADALRYTDKGIYTYIKSSEYNQHLIFSLLMNKVVYLNKIGYRDKASSVLDQLWQRENEIHNVDVIANMYDLQATIHMENELYSQALETAEKGLRIARINKLSYRTVELLLTIGKTLMAMNKFTEAKTALNTALKLKGQVKQKHGFLPVYNQLGKLFLIQKKPEEAKKIIETAINEKAIAKDMVRYVDALLTLGQSLIEQGHINEAIELYLETKELTEQHSLLSQQHEVFFRLCEIWKEKDSVEYNSFLSKKFEVELELRKRNGGDDYALR</sequence>
<evidence type="ECO:0000256" key="3">
    <source>
        <dbReference type="PROSITE-ProRule" id="PRU00339"/>
    </source>
</evidence>
<dbReference type="AlphaFoldDB" id="A0A1M5A5G9"/>
<evidence type="ECO:0000256" key="2">
    <source>
        <dbReference type="ARBA" id="ARBA00022803"/>
    </source>
</evidence>
<reference evidence="5 6" key="1">
    <citation type="submission" date="2016-11" db="EMBL/GenBank/DDBJ databases">
        <authorList>
            <person name="Jaros S."/>
            <person name="Januszkiewicz K."/>
            <person name="Wedrychowicz H."/>
        </authorList>
    </citation>
    <scope>NUCLEOTIDE SEQUENCE [LARGE SCALE GENOMIC DNA]</scope>
    <source>
        <strain evidence="5 6">DSM 44666</strain>
    </source>
</reference>
<dbReference type="CDD" id="cd00093">
    <property type="entry name" value="HTH_XRE"/>
    <property type="match status" value="1"/>
</dbReference>
<dbReference type="Gene3D" id="1.10.260.40">
    <property type="entry name" value="lambda repressor-like DNA-binding domains"/>
    <property type="match status" value="1"/>
</dbReference>
<evidence type="ECO:0000259" key="4">
    <source>
        <dbReference type="PROSITE" id="PS50943"/>
    </source>
</evidence>
<dbReference type="InterPro" id="IPR019734">
    <property type="entry name" value="TPR_rpt"/>
</dbReference>
<dbReference type="OrthoDB" id="2987103at2"/>
<dbReference type="Gene3D" id="1.25.40.10">
    <property type="entry name" value="Tetratricopeptide repeat domain"/>
    <property type="match status" value="2"/>
</dbReference>
<dbReference type="GO" id="GO:0003677">
    <property type="term" value="F:DNA binding"/>
    <property type="evidence" value="ECO:0007669"/>
    <property type="project" value="InterPro"/>
</dbReference>
<dbReference type="InterPro" id="IPR011990">
    <property type="entry name" value="TPR-like_helical_dom_sf"/>
</dbReference>
<dbReference type="SUPFAM" id="SSF47413">
    <property type="entry name" value="lambda repressor-like DNA-binding domains"/>
    <property type="match status" value="1"/>
</dbReference>
<keyword evidence="2 3" id="KW-0802">TPR repeat</keyword>
<feature type="repeat" description="TPR" evidence="3">
    <location>
        <begin position="362"/>
        <end position="395"/>
    </location>
</feature>
<evidence type="ECO:0000313" key="6">
    <source>
        <dbReference type="Proteomes" id="UP000184476"/>
    </source>
</evidence>
<keyword evidence="1" id="KW-0677">Repeat</keyword>
<evidence type="ECO:0000256" key="1">
    <source>
        <dbReference type="ARBA" id="ARBA00022737"/>
    </source>
</evidence>
<dbReference type="PANTHER" id="PTHR45641">
    <property type="entry name" value="TETRATRICOPEPTIDE REPEAT PROTEIN (AFU_ORTHOLOGUE AFUA_6G03870)"/>
    <property type="match status" value="1"/>
</dbReference>
<evidence type="ECO:0000313" key="5">
    <source>
        <dbReference type="EMBL" id="SHF25553.1"/>
    </source>
</evidence>
<dbReference type="InterPro" id="IPR001387">
    <property type="entry name" value="Cro/C1-type_HTH"/>
</dbReference>